<dbReference type="Gene3D" id="3.90.1600.10">
    <property type="entry name" value="Palm domain of DNA polymerase"/>
    <property type="match status" value="1"/>
</dbReference>
<dbReference type="PANTHER" id="PTHR10322:SF23">
    <property type="entry name" value="DNA POLYMERASE DELTA CATALYTIC SUBUNIT"/>
    <property type="match status" value="1"/>
</dbReference>
<dbReference type="Pfam" id="PF00136">
    <property type="entry name" value="DNA_pol_B"/>
    <property type="match status" value="3"/>
</dbReference>
<dbReference type="EMBL" id="MN740071">
    <property type="protein sequence ID" value="QHT86556.1"/>
    <property type="molecule type" value="Genomic_DNA"/>
</dbReference>
<dbReference type="InterPro" id="IPR023211">
    <property type="entry name" value="DNA_pol_palm_dom_sf"/>
</dbReference>
<feature type="domain" description="DNA-directed DNA polymerase family B multifunctional" evidence="8">
    <location>
        <begin position="929"/>
        <end position="999"/>
    </location>
</feature>
<evidence type="ECO:0000256" key="6">
    <source>
        <dbReference type="ARBA" id="ARBA00023125"/>
    </source>
</evidence>
<evidence type="ECO:0000259" key="9">
    <source>
        <dbReference type="Pfam" id="PF03104"/>
    </source>
</evidence>
<dbReference type="GO" id="GO:0000166">
    <property type="term" value="F:nucleotide binding"/>
    <property type="evidence" value="ECO:0007669"/>
    <property type="project" value="InterPro"/>
</dbReference>
<proteinExistence type="inferred from homology"/>
<accession>A0A6C0I2H9</accession>
<evidence type="ECO:0000256" key="1">
    <source>
        <dbReference type="ARBA" id="ARBA00005755"/>
    </source>
</evidence>
<keyword evidence="5" id="KW-0239">DNA-directed DNA polymerase</keyword>
<name>A0A6C0I2H9_9ZZZZ</name>
<protein>
    <recommendedName>
        <fullName evidence="2">DNA-directed DNA polymerase</fullName>
        <ecNumber evidence="2">2.7.7.7</ecNumber>
    </recommendedName>
</protein>
<comment type="similarity">
    <text evidence="1">Belongs to the DNA polymerase type-B family.</text>
</comment>
<keyword evidence="3" id="KW-0808">Transferase</keyword>
<reference evidence="10" key="1">
    <citation type="journal article" date="2020" name="Nature">
        <title>Giant virus diversity and host interactions through global metagenomics.</title>
        <authorList>
            <person name="Schulz F."/>
            <person name="Roux S."/>
            <person name="Paez-Espino D."/>
            <person name="Jungbluth S."/>
            <person name="Walsh D.A."/>
            <person name="Denef V.J."/>
            <person name="McMahon K.D."/>
            <person name="Konstantinidis K.T."/>
            <person name="Eloe-Fadrosh E.A."/>
            <person name="Kyrpides N.C."/>
            <person name="Woyke T."/>
        </authorList>
    </citation>
    <scope>NUCLEOTIDE SEQUENCE</scope>
    <source>
        <strain evidence="10">GVMAG-M-3300023184-186</strain>
    </source>
</reference>
<dbReference type="SUPFAM" id="SSF53098">
    <property type="entry name" value="Ribonuclease H-like"/>
    <property type="match status" value="1"/>
</dbReference>
<evidence type="ECO:0000313" key="10">
    <source>
        <dbReference type="EMBL" id="QHT86556.1"/>
    </source>
</evidence>
<feature type="domain" description="DNA-directed DNA polymerase family B multifunctional" evidence="8">
    <location>
        <begin position="701"/>
        <end position="813"/>
    </location>
</feature>
<organism evidence="10">
    <name type="scientific">viral metagenome</name>
    <dbReference type="NCBI Taxonomy" id="1070528"/>
    <lineage>
        <taxon>unclassified sequences</taxon>
        <taxon>metagenomes</taxon>
        <taxon>organismal metagenomes</taxon>
    </lineage>
</organism>
<dbReference type="GO" id="GO:0006261">
    <property type="term" value="P:DNA-templated DNA replication"/>
    <property type="evidence" value="ECO:0007669"/>
    <property type="project" value="TreeGrafter"/>
</dbReference>
<evidence type="ECO:0000256" key="7">
    <source>
        <dbReference type="ARBA" id="ARBA00049244"/>
    </source>
</evidence>
<evidence type="ECO:0000256" key="2">
    <source>
        <dbReference type="ARBA" id="ARBA00012417"/>
    </source>
</evidence>
<dbReference type="SUPFAM" id="SSF56672">
    <property type="entry name" value="DNA/RNA polymerases"/>
    <property type="match status" value="1"/>
</dbReference>
<dbReference type="InterPro" id="IPR017964">
    <property type="entry name" value="DNA-dir_DNA_pol_B_CS"/>
</dbReference>
<keyword evidence="6" id="KW-0238">DNA-binding</keyword>
<dbReference type="Pfam" id="PF03104">
    <property type="entry name" value="DNA_pol_B_exo1"/>
    <property type="match status" value="1"/>
</dbReference>
<keyword evidence="4" id="KW-0548">Nucleotidyltransferase</keyword>
<feature type="domain" description="DNA-directed DNA polymerase family B exonuclease" evidence="9">
    <location>
        <begin position="280"/>
        <end position="496"/>
    </location>
</feature>
<dbReference type="GO" id="GO:0003677">
    <property type="term" value="F:DNA binding"/>
    <property type="evidence" value="ECO:0007669"/>
    <property type="project" value="UniProtKB-KW"/>
</dbReference>
<dbReference type="Gene3D" id="3.30.420.10">
    <property type="entry name" value="Ribonuclease H-like superfamily/Ribonuclease H"/>
    <property type="match status" value="2"/>
</dbReference>
<dbReference type="PROSITE" id="PS00116">
    <property type="entry name" value="DNA_POLYMERASE_B"/>
    <property type="match status" value="1"/>
</dbReference>
<evidence type="ECO:0000256" key="5">
    <source>
        <dbReference type="ARBA" id="ARBA00022932"/>
    </source>
</evidence>
<dbReference type="InterPro" id="IPR043502">
    <property type="entry name" value="DNA/RNA_pol_sf"/>
</dbReference>
<dbReference type="InterPro" id="IPR036397">
    <property type="entry name" value="RNaseH_sf"/>
</dbReference>
<dbReference type="InterPro" id="IPR006134">
    <property type="entry name" value="DNA-dir_DNA_pol_B_multi_dom"/>
</dbReference>
<dbReference type="InterPro" id="IPR050240">
    <property type="entry name" value="DNA_pol_type-B"/>
</dbReference>
<dbReference type="PANTHER" id="PTHR10322">
    <property type="entry name" value="DNA POLYMERASE CATALYTIC SUBUNIT"/>
    <property type="match status" value="1"/>
</dbReference>
<evidence type="ECO:0000256" key="4">
    <source>
        <dbReference type="ARBA" id="ARBA00022695"/>
    </source>
</evidence>
<dbReference type="EC" id="2.7.7.7" evidence="2"/>
<sequence length="1556" mass="177431">MIENTIIEEDSDEEFILEDDNYKPDDSLGIKSSKSNVIYYDGQETITNLFYDRLSYIPNRQHFCNDGMGLKGLAPNNGMGLKGLASNNGMGLKGLTSNNGMGLKGLAPNNGMGLKGLAPNNGMIFMPNDIIDTIGRDGKYVMIIYGILPDGTKTELTITDIRVFFDIMVPRDKTANAFNSLLTGILMMDAPDSIIESIEAYPLKGYNETKIPYKRIYNKNLENRKKAMDIVLAAGFQTASDDNKRYYYRKVARETGLLLSDWMIISSYVNANASTYVNANASTYPNANANADIYKISANIKDIKNIDAKEKQSDQLLIHDRTMVMTWDIETYSERNMGDLPLAHHDEDNAFMICMTFHWKDELVSLLQICITNFETDPDDRWITIICRNDFKNIIKAFALCFEMMRPDIMYGFNDSEYDWPFIIEKAKKLSILEWMWNKMSISYRKVSADIITRFYIVNKQQIKITNEATSYCTYLKIIGCIMIDVRVCLRKLYPKAEKTSLKYFLELCKLGGKADMPIKKMWTFYRNAAAVAVNRNAAAVAVNRNAAAVAVNRNAAAVAVNRNAAAVAVNRNAAAVNAINRNAAAVNTTSASEGMRHIAHYCVIDALRCQELMLKRGILNDLREVTTLAHMSVFDAHYFAGGKRVCNLLGAYANKRGILISMIAKYNPEKGKYPGAFVFNPDKGPTPDPTKVSAIENAVMSGKEVLDDEFKDFDRERPVVGLDFNSLYPSLIETYNLSPEKIIIDTEKANQYRELGYPLYEIDFMYGERNVIGWSILHNNEESKIGLYPSVLIDLSNKRAEMKKVLAKYKSIKEVMDGIFGKAKSDSKVKLDSKVKENENSNLKDIILSMRSDSVYELNYISQLDDASIIISPGSTLEEEKEDNKRKIKIIKERLTIFNNLLELDTEENGGESFIKNIYSYYDNAVFECTCANVKQNAVKIYMNTFYGEAGNSISPFFLLELAGGVTSSGQYNIKLVAKFVQELGFHIKYGDTDSLYLVPPSYYFKECDADYVNALILLRDGNNKSNRDTITENYWTAMVKITMRVMNNLKTEVNQYLYEDNGSPYLKMAYEEVLYPVVFTGKKKYYGIAHENEINFHPNHLFIRGIDIIKQGQSGLAKIIGNKIMWESMSISNRKTVRMIVEDILKDAVLNKSQWTFEDFIKCDAWRPNKMNISVHIFMKRMKIHSDIETAEMKKKSQLGKATTAPLYEIPEAGDRFNYVIVKKDAVSDMFDIHGRKIAIKKGDRMEFVPVAKHFNLPIDIAFYMINYVAGVCARFINYDNEFSQEDTSDEVSQKSAKQYLENFIKRLDNIDPTVIRQRGNLYKKAFSSVIKKSKEGLSPLIANMFHGKFINYELLAMNTDGDVARFYETINNNIYKYIEKYYTIQINTFCNNLLKQMGIINSNGDINTKKLYKWQIFINKSSKINNILEDFSQNINYLNIIAIKYENILIKKINNERAYLEVGPASNDLEEVINFFDIITEDEKNVLITFRTYLMKIFGINSVKIKTETLMKQITDIKNTRLKISMRPNASEQKKVIKESANIYFSICGDVSL</sequence>
<dbReference type="SMART" id="SM00486">
    <property type="entry name" value="POLBc"/>
    <property type="match status" value="1"/>
</dbReference>
<dbReference type="GO" id="GO:0003887">
    <property type="term" value="F:DNA-directed DNA polymerase activity"/>
    <property type="evidence" value="ECO:0007669"/>
    <property type="project" value="UniProtKB-KW"/>
</dbReference>
<evidence type="ECO:0000259" key="8">
    <source>
        <dbReference type="Pfam" id="PF00136"/>
    </source>
</evidence>
<feature type="domain" description="DNA-directed DNA polymerase family B multifunctional" evidence="8">
    <location>
        <begin position="1041"/>
        <end position="1273"/>
    </location>
</feature>
<comment type="catalytic activity">
    <reaction evidence="7">
        <text>DNA(n) + a 2'-deoxyribonucleoside 5'-triphosphate = DNA(n+1) + diphosphate</text>
        <dbReference type="Rhea" id="RHEA:22508"/>
        <dbReference type="Rhea" id="RHEA-COMP:17339"/>
        <dbReference type="Rhea" id="RHEA-COMP:17340"/>
        <dbReference type="ChEBI" id="CHEBI:33019"/>
        <dbReference type="ChEBI" id="CHEBI:61560"/>
        <dbReference type="ChEBI" id="CHEBI:173112"/>
        <dbReference type="EC" id="2.7.7.7"/>
    </reaction>
</comment>
<dbReference type="InterPro" id="IPR006172">
    <property type="entry name" value="DNA-dir_DNA_pol_B"/>
</dbReference>
<evidence type="ECO:0000256" key="3">
    <source>
        <dbReference type="ARBA" id="ARBA00022679"/>
    </source>
</evidence>
<dbReference type="InterPro" id="IPR012337">
    <property type="entry name" value="RNaseH-like_sf"/>
</dbReference>
<dbReference type="InterPro" id="IPR006133">
    <property type="entry name" value="DNA-dir_DNA_pol_B_exonuc"/>
</dbReference>